<reference evidence="2 3" key="1">
    <citation type="journal article" date="2018" name="J. Biol. Chem.">
        <title>Discovery of the actinoplanic acid pathway in Streptomyces rapamycinicus reveals a genetically conserved synergism with rapamycin.</title>
        <authorList>
            <person name="Mrak P."/>
            <person name="Krastel P."/>
            <person name="Pivk Lukancic P."/>
            <person name="Tao J."/>
            <person name="Pistorius D."/>
            <person name="Moore C.M."/>
        </authorList>
    </citation>
    <scope>NUCLEOTIDE SEQUENCE [LARGE SCALE GENOMIC DNA]</scope>
    <source>
        <strain evidence="2 3">NRRL 5491</strain>
    </source>
</reference>
<feature type="transmembrane region" description="Helical" evidence="1">
    <location>
        <begin position="230"/>
        <end position="247"/>
    </location>
</feature>
<organism evidence="2 3">
    <name type="scientific">Streptomyces rapamycinicus (strain ATCC 29253 / DSM 41530 / NRRL 5491 / AYB-994)</name>
    <name type="common">Streptomyces hygroscopicus (strain ATCC 29253)</name>
    <dbReference type="NCBI Taxonomy" id="1343740"/>
    <lineage>
        <taxon>Bacteria</taxon>
        <taxon>Bacillati</taxon>
        <taxon>Actinomycetota</taxon>
        <taxon>Actinomycetes</taxon>
        <taxon>Kitasatosporales</taxon>
        <taxon>Streptomycetaceae</taxon>
        <taxon>Streptomyces</taxon>
        <taxon>Streptomyces violaceusniger group</taxon>
    </lineage>
</organism>
<dbReference type="STRING" id="1343740.M271_49005"/>
<sequence length="281" mass="29878">MSWRPPVPMGYLDSIQAVGGFAAPLLAGGSFTLAVVALQSAPGPAGVSRWPNASLALFVLSGLLQIATIQGTAWSRRYMCTPGDLLQWFPGEQTDGTPSPFLIGMQESHLRQAQRWANAARGFYHAGIIALLAGLLVICVPRGQPTGGRWTVLAVCAAGLVGELAWLVRATFLDRAIRRDAWLGMAVLLAILVSVSAPGIWHGWPVRIGGAACLLLCLLPLILRRSVTSASITSALSLSLGVIALLFRIPQPLVVIPLVPAFLLEAHTFVDLIRRQRAVSG</sequence>
<evidence type="ECO:0000313" key="3">
    <source>
        <dbReference type="Proteomes" id="UP000281594"/>
    </source>
</evidence>
<keyword evidence="1" id="KW-0812">Transmembrane</keyword>
<name>A0A3L8QXC5_STRRN</name>
<feature type="transmembrane region" description="Helical" evidence="1">
    <location>
        <begin position="253"/>
        <end position="273"/>
    </location>
</feature>
<dbReference type="EMBL" id="QYCY01000004">
    <property type="protein sequence ID" value="RLV71999.1"/>
    <property type="molecule type" value="Genomic_DNA"/>
</dbReference>
<keyword evidence="1" id="KW-0472">Membrane</keyword>
<feature type="transmembrane region" description="Helical" evidence="1">
    <location>
        <begin position="206"/>
        <end position="223"/>
    </location>
</feature>
<evidence type="ECO:0000313" key="2">
    <source>
        <dbReference type="EMBL" id="RLV71999.1"/>
    </source>
</evidence>
<proteinExistence type="predicted"/>
<comment type="caution">
    <text evidence="2">The sequence shown here is derived from an EMBL/GenBank/DDBJ whole genome shotgun (WGS) entry which is preliminary data.</text>
</comment>
<dbReference type="AlphaFoldDB" id="A0A3L8QXC5"/>
<keyword evidence="1" id="KW-1133">Transmembrane helix</keyword>
<protein>
    <submittedName>
        <fullName evidence="2">Uncharacterized protein</fullName>
    </submittedName>
</protein>
<feature type="transmembrane region" description="Helical" evidence="1">
    <location>
        <begin position="181"/>
        <end position="200"/>
    </location>
</feature>
<dbReference type="Proteomes" id="UP000281594">
    <property type="component" value="Unassembled WGS sequence"/>
</dbReference>
<feature type="transmembrane region" description="Helical" evidence="1">
    <location>
        <begin position="123"/>
        <end position="144"/>
    </location>
</feature>
<feature type="transmembrane region" description="Helical" evidence="1">
    <location>
        <begin position="150"/>
        <end position="169"/>
    </location>
</feature>
<evidence type="ECO:0000256" key="1">
    <source>
        <dbReference type="SAM" id="Phobius"/>
    </source>
</evidence>
<feature type="transmembrane region" description="Helical" evidence="1">
    <location>
        <begin position="21"/>
        <end position="38"/>
    </location>
</feature>
<gene>
    <name evidence="2" type="ORF">D3C57_145770</name>
</gene>
<accession>A0A3L8QXC5</accession>